<dbReference type="AlphaFoldDB" id="A0A6A1Q787"/>
<comment type="caution">
    <text evidence="3">The sequence shown here is derived from an EMBL/GenBank/DDBJ whole genome shotgun (WGS) entry which is preliminary data.</text>
</comment>
<keyword evidence="4" id="KW-1185">Reference proteome</keyword>
<dbReference type="InterPro" id="IPR013799">
    <property type="entry name" value="STAT_TF_prot_interaction"/>
</dbReference>
<evidence type="ECO:0000313" key="3">
    <source>
        <dbReference type="EMBL" id="KAB0403998.1"/>
    </source>
</evidence>
<accession>A0A6A1Q787</accession>
<keyword evidence="1" id="KW-0727">SH2 domain</keyword>
<protein>
    <recommendedName>
        <fullName evidence="2">STAT transcription factor protein interaction domain-containing protein</fullName>
    </recommendedName>
</protein>
<dbReference type="SUPFAM" id="SSF47655">
    <property type="entry name" value="STAT"/>
    <property type="match status" value="1"/>
</dbReference>
<evidence type="ECO:0000256" key="1">
    <source>
        <dbReference type="ARBA" id="ARBA00022999"/>
    </source>
</evidence>
<dbReference type="InterPro" id="IPR036535">
    <property type="entry name" value="STAT_N_sf"/>
</dbReference>
<dbReference type="Pfam" id="PF01017">
    <property type="entry name" value="STAT_alpha"/>
    <property type="match status" value="1"/>
</dbReference>
<feature type="domain" description="STAT transcription factor protein interaction" evidence="2">
    <location>
        <begin position="2"/>
        <end position="110"/>
    </location>
</feature>
<dbReference type="Gene3D" id="1.20.1050.20">
    <property type="entry name" value="STAT transcription factor, all-alpha domain"/>
    <property type="match status" value="1"/>
</dbReference>
<evidence type="ECO:0000259" key="2">
    <source>
        <dbReference type="SMART" id="SM00964"/>
    </source>
</evidence>
<evidence type="ECO:0000313" key="4">
    <source>
        <dbReference type="Proteomes" id="UP000437017"/>
    </source>
</evidence>
<dbReference type="InterPro" id="IPR013800">
    <property type="entry name" value="STAT_TF_alpha"/>
</dbReference>
<reference evidence="3 4" key="1">
    <citation type="journal article" date="2019" name="PLoS ONE">
        <title>Genomic analyses reveal an absence of contemporary introgressive admixture between fin whales and blue whales, despite known hybrids.</title>
        <authorList>
            <person name="Westbury M.V."/>
            <person name="Petersen B."/>
            <person name="Lorenzen E.D."/>
        </authorList>
    </citation>
    <scope>NUCLEOTIDE SEQUENCE [LARGE SCALE GENOMIC DNA]</scope>
    <source>
        <strain evidence="3">FinWhale-01</strain>
    </source>
</reference>
<name>A0A6A1Q787_BALPH</name>
<gene>
    <name evidence="3" type="ORF">E2I00_007308</name>
</gene>
<dbReference type="Gene3D" id="1.10.532.10">
    <property type="entry name" value="STAT transcription factor, N-terminal domain"/>
    <property type="match status" value="1"/>
</dbReference>
<dbReference type="InterPro" id="IPR015988">
    <property type="entry name" value="STAT_TF_CC"/>
</dbReference>
<dbReference type="EMBL" id="SGJD01000676">
    <property type="protein sequence ID" value="KAB0403998.1"/>
    <property type="molecule type" value="Genomic_DNA"/>
</dbReference>
<dbReference type="Pfam" id="PF02865">
    <property type="entry name" value="STAT_int"/>
    <property type="match status" value="1"/>
</dbReference>
<sequence>MTQWNQVQQLEIKFLEQVDQFYDDNFPMEIRHLLAQWIENQDWEAASNNETMATILLQNLLIQLDEQLGRVSKEKNLLLIHNLKRIRKVLQTLFFQGPLEKSLQSSSVSERQRNVEHKVAAIKNSVQMTEQDTKYLEDLQDEFDYRYKTIQTMDQGDKNSALMNQEVLTLQEMLNSLDFKRKASEEL</sequence>
<dbReference type="GO" id="GO:0003700">
    <property type="term" value="F:DNA-binding transcription factor activity"/>
    <property type="evidence" value="ECO:0007669"/>
    <property type="project" value="InterPro"/>
</dbReference>
<dbReference type="Proteomes" id="UP000437017">
    <property type="component" value="Unassembled WGS sequence"/>
</dbReference>
<organism evidence="3 4">
    <name type="scientific">Balaenoptera physalus</name>
    <name type="common">Fin whale</name>
    <name type="synonym">Balaena physalus</name>
    <dbReference type="NCBI Taxonomy" id="9770"/>
    <lineage>
        <taxon>Eukaryota</taxon>
        <taxon>Metazoa</taxon>
        <taxon>Chordata</taxon>
        <taxon>Craniata</taxon>
        <taxon>Vertebrata</taxon>
        <taxon>Euteleostomi</taxon>
        <taxon>Mammalia</taxon>
        <taxon>Eutheria</taxon>
        <taxon>Laurasiatheria</taxon>
        <taxon>Artiodactyla</taxon>
        <taxon>Whippomorpha</taxon>
        <taxon>Cetacea</taxon>
        <taxon>Mysticeti</taxon>
        <taxon>Balaenopteridae</taxon>
        <taxon>Balaenoptera</taxon>
    </lineage>
</organism>
<dbReference type="InterPro" id="IPR001217">
    <property type="entry name" value="STAT"/>
</dbReference>
<dbReference type="SUPFAM" id="SSF48092">
    <property type="entry name" value="Transcription factor STAT-4 N-domain"/>
    <property type="match status" value="1"/>
</dbReference>
<proteinExistence type="predicted"/>
<dbReference type="SMART" id="SM00964">
    <property type="entry name" value="STAT_int"/>
    <property type="match status" value="1"/>
</dbReference>
<dbReference type="OrthoDB" id="19300at2759"/>
<dbReference type="GO" id="GO:0007165">
    <property type="term" value="P:signal transduction"/>
    <property type="evidence" value="ECO:0007669"/>
    <property type="project" value="InterPro"/>
</dbReference>
<dbReference type="PANTHER" id="PTHR11801">
    <property type="entry name" value="SIGNAL TRANSDUCER AND ACTIVATOR OF TRANSCRIPTION"/>
    <property type="match status" value="1"/>
</dbReference>